<feature type="transmembrane region" description="Helical" evidence="1">
    <location>
        <begin position="65"/>
        <end position="85"/>
    </location>
</feature>
<evidence type="ECO:0000313" key="2">
    <source>
        <dbReference type="EMBL" id="CAA9523039.1"/>
    </source>
</evidence>
<gene>
    <name evidence="2" type="ORF">AVDCRST_MAG30-3168</name>
</gene>
<feature type="transmembrane region" description="Helical" evidence="1">
    <location>
        <begin position="91"/>
        <end position="112"/>
    </location>
</feature>
<organism evidence="2">
    <name type="scientific">uncultured Solirubrobacteraceae bacterium</name>
    <dbReference type="NCBI Taxonomy" id="1162706"/>
    <lineage>
        <taxon>Bacteria</taxon>
        <taxon>Bacillati</taxon>
        <taxon>Actinomycetota</taxon>
        <taxon>Thermoleophilia</taxon>
        <taxon>Solirubrobacterales</taxon>
        <taxon>Solirubrobacteraceae</taxon>
        <taxon>environmental samples</taxon>
    </lineage>
</organism>
<keyword evidence="1" id="KW-0812">Transmembrane</keyword>
<feature type="transmembrane region" description="Helical" evidence="1">
    <location>
        <begin position="344"/>
        <end position="377"/>
    </location>
</feature>
<feature type="transmembrane region" description="Helical" evidence="1">
    <location>
        <begin position="315"/>
        <end position="338"/>
    </location>
</feature>
<dbReference type="PANTHER" id="PTHR30199">
    <property type="entry name" value="MFS FAMILY TRANSPORTER, PREDICTED SUBSTRATE BENZOATE"/>
    <property type="match status" value="1"/>
</dbReference>
<protein>
    <submittedName>
        <fullName evidence="2">Benzoate transport protein</fullName>
    </submittedName>
</protein>
<evidence type="ECO:0000256" key="1">
    <source>
        <dbReference type="SAM" id="Phobius"/>
    </source>
</evidence>
<dbReference type="NCBIfam" id="TIGR00843">
    <property type="entry name" value="benE"/>
    <property type="match status" value="1"/>
</dbReference>
<feature type="transmembrane region" description="Helical" evidence="1">
    <location>
        <begin position="40"/>
        <end position="58"/>
    </location>
</feature>
<dbReference type="PANTHER" id="PTHR30199:SF0">
    <property type="entry name" value="INNER MEMBRANE PROTEIN YDCO"/>
    <property type="match status" value="1"/>
</dbReference>
<reference evidence="2" key="1">
    <citation type="submission" date="2020-02" db="EMBL/GenBank/DDBJ databases">
        <authorList>
            <person name="Meier V. D."/>
        </authorList>
    </citation>
    <scope>NUCLEOTIDE SEQUENCE</scope>
    <source>
        <strain evidence="2">AVDCRST_MAG30</strain>
    </source>
</reference>
<feature type="transmembrane region" description="Helical" evidence="1">
    <location>
        <begin position="119"/>
        <end position="136"/>
    </location>
</feature>
<dbReference type="EMBL" id="CADCVS010000406">
    <property type="protein sequence ID" value="CAA9523039.1"/>
    <property type="molecule type" value="Genomic_DNA"/>
</dbReference>
<feature type="transmembrane region" description="Helical" evidence="1">
    <location>
        <begin position="142"/>
        <end position="159"/>
    </location>
</feature>
<feature type="transmembrane region" description="Helical" evidence="1">
    <location>
        <begin position="206"/>
        <end position="230"/>
    </location>
</feature>
<feature type="transmembrane region" description="Helical" evidence="1">
    <location>
        <begin position="242"/>
        <end position="272"/>
    </location>
</feature>
<dbReference type="GO" id="GO:0042925">
    <property type="term" value="F:benzoate transmembrane transporter activity"/>
    <property type="evidence" value="ECO:0007669"/>
    <property type="project" value="InterPro"/>
</dbReference>
<dbReference type="InterPro" id="IPR004711">
    <property type="entry name" value="Benzoate_Transporter"/>
</dbReference>
<dbReference type="Pfam" id="PF03594">
    <property type="entry name" value="BenE"/>
    <property type="match status" value="1"/>
</dbReference>
<keyword evidence="1" id="KW-1133">Transmembrane helix</keyword>
<accession>A0A6J4THY9</accession>
<sequence length="383" mass="38449">MRLQALAAGFIAVTVGTSSTVVLLLQGSEAAGIGQRGFESWLFAALLGSGVVGIALSLRYRQPILIAWSTPGAALLVGSLGDYAWPDALGAFVVAGVATAVVGVTGAFRRLLARVPPSVVMAVLAGVLLPFGLRMMQAIPDAPVLVVGMIATYLVLARLRVRGPVIGAFAFGLVVVLAGGDLDTAAGLRLELATPVWTWPRFDLEAILALGLPLWVLTMTAQNATGVAVLQANGYEPPTDATLVAVGTASAVLAPLGSHALNLAALSAAFVAGPEGGEDRSERWRAAVAAGVAYLLVAAFAGTAAALFAALPGAFVAALAGLGLLGVLATSLHAALAPESREPALLALLVAASGVTLLGVGAAFWGLVTGLMAAAFLGRLRAG</sequence>
<name>A0A6J4THY9_9ACTN</name>
<dbReference type="AlphaFoldDB" id="A0A6J4THY9"/>
<proteinExistence type="predicted"/>
<feature type="transmembrane region" description="Helical" evidence="1">
    <location>
        <begin position="166"/>
        <end position="186"/>
    </location>
</feature>
<keyword evidence="1" id="KW-0472">Membrane</keyword>
<dbReference type="GO" id="GO:0005886">
    <property type="term" value="C:plasma membrane"/>
    <property type="evidence" value="ECO:0007669"/>
    <property type="project" value="TreeGrafter"/>
</dbReference>
<feature type="transmembrane region" description="Helical" evidence="1">
    <location>
        <begin position="284"/>
        <end position="308"/>
    </location>
</feature>